<organism evidence="6 7">
    <name type="scientific">Paenibacillus azoreducens</name>
    <dbReference type="NCBI Taxonomy" id="116718"/>
    <lineage>
        <taxon>Bacteria</taxon>
        <taxon>Bacillati</taxon>
        <taxon>Bacillota</taxon>
        <taxon>Bacilli</taxon>
        <taxon>Bacillales</taxon>
        <taxon>Paenibacillaceae</taxon>
        <taxon>Paenibacillus</taxon>
    </lineage>
</organism>
<dbReference type="InterPro" id="IPR011990">
    <property type="entry name" value="TPR-like_helical_dom_sf"/>
</dbReference>
<dbReference type="SUPFAM" id="SSF48452">
    <property type="entry name" value="TPR-like"/>
    <property type="match status" value="1"/>
</dbReference>
<dbReference type="AlphaFoldDB" id="A0A919YD32"/>
<dbReference type="PROSITE" id="PS50005">
    <property type="entry name" value="TPR"/>
    <property type="match status" value="1"/>
</dbReference>
<dbReference type="InterPro" id="IPR001258">
    <property type="entry name" value="NHL_repeat"/>
</dbReference>
<evidence type="ECO:0000313" key="6">
    <source>
        <dbReference type="EMBL" id="GIO46998.1"/>
    </source>
</evidence>
<dbReference type="InterPro" id="IPR019734">
    <property type="entry name" value="TPR_rpt"/>
</dbReference>
<keyword evidence="7" id="KW-1185">Reference proteome</keyword>
<evidence type="ECO:0000256" key="3">
    <source>
        <dbReference type="PROSITE-ProRule" id="PRU00504"/>
    </source>
</evidence>
<comment type="caution">
    <text evidence="6">The sequence shown here is derived from an EMBL/GenBank/DDBJ whole genome shotgun (WGS) entry which is preliminary data.</text>
</comment>
<dbReference type="PANTHER" id="PTHR24104:SF25">
    <property type="entry name" value="PROTEIN LIN-41"/>
    <property type="match status" value="1"/>
</dbReference>
<dbReference type="GO" id="GO:0008270">
    <property type="term" value="F:zinc ion binding"/>
    <property type="evidence" value="ECO:0007669"/>
    <property type="project" value="UniProtKB-KW"/>
</dbReference>
<sequence length="492" mass="55402">MKRSTSKRAMAALLILVMLAMFALPNEAAAKSPYKGYTYNQSEETPVSINGYLYRDSIDGYDWDAGPFKEPEDLFVAEDDTIYAVDGGNNRVVHFDKSKRLLGMYGDSEGKGQLNGPKGVYVTGDGEVFVADTLNHRIVAFDREGRFVKEFGPPQSPLLGTDFVYSPSKLIIDKRNYMIVVSEGAYQGLLQIDPNGAFKGFFGANLLGFSWEKTIVKFMATQEQKEQLSNEKPPEFSNLIQDQEGFVYTTTLGIPTSQVKRLSAVGVNTLTDIEYGDHHMARRNWERLFPTFVDVTVNDNGVFTALDQTTGRAFQYDKLGNLLFIFGGIGEQNGLFKTPSAISETSDGTIYIADRTRGRIDRFRTTPFADKVHEATNLYVDGDYEKSAEPWREVLDMNSNYDLAYKAIGKALYKSGQYREAMDYFELAKARDDYSAAFLEYRKHYMRQHFAWIAGGAVALYILLKIGFRLYRKWRSKRSKSKIAVSEGGSAS</sequence>
<keyword evidence="4" id="KW-0812">Transmembrane</keyword>
<dbReference type="InterPro" id="IPR050952">
    <property type="entry name" value="TRIM-NHL_E3_ligases"/>
</dbReference>
<feature type="transmembrane region" description="Helical" evidence="4">
    <location>
        <begin position="450"/>
        <end position="471"/>
    </location>
</feature>
<reference evidence="6 7" key="1">
    <citation type="submission" date="2021-03" db="EMBL/GenBank/DDBJ databases">
        <title>Antimicrobial resistance genes in bacteria isolated from Japanese honey, and their potential for conferring macrolide and lincosamide resistance in the American foulbrood pathogen Paenibacillus larvae.</title>
        <authorList>
            <person name="Okamoto M."/>
            <person name="Kumagai M."/>
            <person name="Kanamori H."/>
            <person name="Takamatsu D."/>
        </authorList>
    </citation>
    <scope>NUCLEOTIDE SEQUENCE [LARGE SCALE GENOMIC DNA]</scope>
    <source>
        <strain evidence="6 7">J34TS1</strain>
    </source>
</reference>
<accession>A0A919YD32</accession>
<name>A0A919YD32_9BACL</name>
<protein>
    <recommendedName>
        <fullName evidence="8">NHL repeat containing protein</fullName>
    </recommendedName>
</protein>
<feature type="signal peptide" evidence="5">
    <location>
        <begin position="1"/>
        <end position="28"/>
    </location>
</feature>
<dbReference type="PROSITE" id="PS51125">
    <property type="entry name" value="NHL"/>
    <property type="match status" value="1"/>
</dbReference>
<dbReference type="PANTHER" id="PTHR24104">
    <property type="entry name" value="E3 UBIQUITIN-PROTEIN LIGASE NHLRC1-RELATED"/>
    <property type="match status" value="1"/>
</dbReference>
<evidence type="ECO:0008006" key="8">
    <source>
        <dbReference type="Google" id="ProtNLM"/>
    </source>
</evidence>
<dbReference type="EMBL" id="BORT01000006">
    <property type="protein sequence ID" value="GIO46998.1"/>
    <property type="molecule type" value="Genomic_DNA"/>
</dbReference>
<dbReference type="RefSeq" id="WP_212977936.1">
    <property type="nucleotide sequence ID" value="NZ_AP025343.1"/>
</dbReference>
<feature type="repeat" description="TPR" evidence="2">
    <location>
        <begin position="402"/>
        <end position="435"/>
    </location>
</feature>
<evidence type="ECO:0000256" key="5">
    <source>
        <dbReference type="SAM" id="SignalP"/>
    </source>
</evidence>
<dbReference type="Pfam" id="PF01436">
    <property type="entry name" value="NHL"/>
    <property type="match status" value="1"/>
</dbReference>
<dbReference type="CDD" id="cd05819">
    <property type="entry name" value="NHL"/>
    <property type="match status" value="1"/>
</dbReference>
<dbReference type="Gene3D" id="2.120.10.30">
    <property type="entry name" value="TolB, C-terminal domain"/>
    <property type="match status" value="2"/>
</dbReference>
<feature type="chain" id="PRO_5038853948" description="NHL repeat containing protein" evidence="5">
    <location>
        <begin position="29"/>
        <end position="492"/>
    </location>
</feature>
<evidence type="ECO:0000256" key="2">
    <source>
        <dbReference type="PROSITE-ProRule" id="PRU00339"/>
    </source>
</evidence>
<evidence type="ECO:0000256" key="1">
    <source>
        <dbReference type="ARBA" id="ARBA00022737"/>
    </source>
</evidence>
<dbReference type="Proteomes" id="UP000682811">
    <property type="component" value="Unassembled WGS sequence"/>
</dbReference>
<keyword evidence="1" id="KW-0677">Repeat</keyword>
<keyword evidence="4" id="KW-1133">Transmembrane helix</keyword>
<dbReference type="SUPFAM" id="SSF101898">
    <property type="entry name" value="NHL repeat"/>
    <property type="match status" value="1"/>
</dbReference>
<evidence type="ECO:0000313" key="7">
    <source>
        <dbReference type="Proteomes" id="UP000682811"/>
    </source>
</evidence>
<proteinExistence type="predicted"/>
<keyword evidence="5" id="KW-0732">Signal</keyword>
<keyword evidence="4" id="KW-0472">Membrane</keyword>
<feature type="repeat" description="NHL" evidence="3">
    <location>
        <begin position="110"/>
        <end position="144"/>
    </location>
</feature>
<gene>
    <name evidence="6" type="ORF">J34TS1_17630</name>
</gene>
<dbReference type="InterPro" id="IPR011042">
    <property type="entry name" value="6-blade_b-propeller_TolB-like"/>
</dbReference>
<keyword evidence="2" id="KW-0802">TPR repeat</keyword>
<evidence type="ECO:0000256" key="4">
    <source>
        <dbReference type="SAM" id="Phobius"/>
    </source>
</evidence>